<dbReference type="Pfam" id="PF10604">
    <property type="entry name" value="Polyketide_cyc2"/>
    <property type="match status" value="1"/>
</dbReference>
<name>A0A6G1IMZ5_9PLEO</name>
<dbReference type="InterPro" id="IPR019587">
    <property type="entry name" value="Polyketide_cyclase/dehydratase"/>
</dbReference>
<evidence type="ECO:0000313" key="2">
    <source>
        <dbReference type="Proteomes" id="UP000799291"/>
    </source>
</evidence>
<sequence>MGAQHIYTSIEIAAPPAEVRKKFLAWDQLQTYSPNGFIRSIAPADPAKPLEPGDKLIVQLKGISMKPTFLESSPTLFRWAGAGLGGTFNGEHIFRFEASDTTPGRTTFVQEEVFDGAMAWLIGEGWVAGAIGFRKSTVEGFKGFNADLKRWCEGRGE</sequence>
<accession>A0A6G1IMZ5</accession>
<dbReference type="OrthoDB" id="509124at2759"/>
<protein>
    <recommendedName>
        <fullName evidence="3">Polyketide cyclase/dehydrase</fullName>
    </recommendedName>
</protein>
<gene>
    <name evidence="1" type="ORF">K458DRAFT_435087</name>
</gene>
<dbReference type="Gene3D" id="3.30.530.20">
    <property type="match status" value="1"/>
</dbReference>
<dbReference type="AlphaFoldDB" id="A0A6G1IMZ5"/>
<organism evidence="1 2">
    <name type="scientific">Lentithecium fluviatile CBS 122367</name>
    <dbReference type="NCBI Taxonomy" id="1168545"/>
    <lineage>
        <taxon>Eukaryota</taxon>
        <taxon>Fungi</taxon>
        <taxon>Dikarya</taxon>
        <taxon>Ascomycota</taxon>
        <taxon>Pezizomycotina</taxon>
        <taxon>Dothideomycetes</taxon>
        <taxon>Pleosporomycetidae</taxon>
        <taxon>Pleosporales</taxon>
        <taxon>Massarineae</taxon>
        <taxon>Lentitheciaceae</taxon>
        <taxon>Lentithecium</taxon>
    </lineage>
</organism>
<proteinExistence type="predicted"/>
<dbReference type="PANTHER" id="PTHR36166">
    <property type="entry name" value="CHROMOSOME 9, WHOLE GENOME SHOTGUN SEQUENCE"/>
    <property type="match status" value="1"/>
</dbReference>
<evidence type="ECO:0008006" key="3">
    <source>
        <dbReference type="Google" id="ProtNLM"/>
    </source>
</evidence>
<dbReference type="Proteomes" id="UP000799291">
    <property type="component" value="Unassembled WGS sequence"/>
</dbReference>
<evidence type="ECO:0000313" key="1">
    <source>
        <dbReference type="EMBL" id="KAF2679468.1"/>
    </source>
</evidence>
<dbReference type="CDD" id="cd07822">
    <property type="entry name" value="SRPBCC_4"/>
    <property type="match status" value="1"/>
</dbReference>
<dbReference type="SUPFAM" id="SSF55961">
    <property type="entry name" value="Bet v1-like"/>
    <property type="match status" value="1"/>
</dbReference>
<dbReference type="EMBL" id="MU005603">
    <property type="protein sequence ID" value="KAF2679468.1"/>
    <property type="molecule type" value="Genomic_DNA"/>
</dbReference>
<keyword evidence="2" id="KW-1185">Reference proteome</keyword>
<dbReference type="PANTHER" id="PTHR36166:SF1">
    <property type="entry name" value="SRPBCC DOMAIN-CONTAINING PROTEIN"/>
    <property type="match status" value="1"/>
</dbReference>
<reference evidence="1" key="1">
    <citation type="journal article" date="2020" name="Stud. Mycol.">
        <title>101 Dothideomycetes genomes: a test case for predicting lifestyles and emergence of pathogens.</title>
        <authorList>
            <person name="Haridas S."/>
            <person name="Albert R."/>
            <person name="Binder M."/>
            <person name="Bloem J."/>
            <person name="Labutti K."/>
            <person name="Salamov A."/>
            <person name="Andreopoulos B."/>
            <person name="Baker S."/>
            <person name="Barry K."/>
            <person name="Bills G."/>
            <person name="Bluhm B."/>
            <person name="Cannon C."/>
            <person name="Castanera R."/>
            <person name="Culley D."/>
            <person name="Daum C."/>
            <person name="Ezra D."/>
            <person name="Gonzalez J."/>
            <person name="Henrissat B."/>
            <person name="Kuo A."/>
            <person name="Liang C."/>
            <person name="Lipzen A."/>
            <person name="Lutzoni F."/>
            <person name="Magnuson J."/>
            <person name="Mondo S."/>
            <person name="Nolan M."/>
            <person name="Ohm R."/>
            <person name="Pangilinan J."/>
            <person name="Park H.-J."/>
            <person name="Ramirez L."/>
            <person name="Alfaro M."/>
            <person name="Sun H."/>
            <person name="Tritt A."/>
            <person name="Yoshinaga Y."/>
            <person name="Zwiers L.-H."/>
            <person name="Turgeon B."/>
            <person name="Goodwin S."/>
            <person name="Spatafora J."/>
            <person name="Crous P."/>
            <person name="Grigoriev I."/>
        </authorList>
    </citation>
    <scope>NUCLEOTIDE SEQUENCE</scope>
    <source>
        <strain evidence="1">CBS 122367</strain>
    </source>
</reference>
<dbReference type="InterPro" id="IPR023393">
    <property type="entry name" value="START-like_dom_sf"/>
</dbReference>